<protein>
    <recommendedName>
        <fullName evidence="2">SAP domain-containing protein</fullName>
    </recommendedName>
</protein>
<name>A0A368S0X1_SETIT</name>
<feature type="region of interest" description="Disordered" evidence="1">
    <location>
        <begin position="1332"/>
        <end position="1363"/>
    </location>
</feature>
<feature type="compositionally biased region" description="Basic and acidic residues" evidence="1">
    <location>
        <begin position="480"/>
        <end position="498"/>
    </location>
</feature>
<evidence type="ECO:0000313" key="3">
    <source>
        <dbReference type="EMBL" id="RCV36082.1"/>
    </source>
</evidence>
<dbReference type="Pfam" id="PF02037">
    <property type="entry name" value="SAP"/>
    <property type="match status" value="1"/>
</dbReference>
<feature type="region of interest" description="Disordered" evidence="1">
    <location>
        <begin position="175"/>
        <end position="283"/>
    </location>
</feature>
<dbReference type="KEGG" id="sita:101770487"/>
<dbReference type="OrthoDB" id="658285at2759"/>
<feature type="region of interest" description="Disordered" evidence="1">
    <location>
        <begin position="2311"/>
        <end position="2351"/>
    </location>
</feature>
<reference evidence="3" key="2">
    <citation type="submission" date="2015-07" db="EMBL/GenBank/DDBJ databases">
        <authorList>
            <person name="Noorani M."/>
        </authorList>
    </citation>
    <scope>NUCLEOTIDE SEQUENCE</scope>
    <source>
        <strain evidence="3">Yugu1</strain>
    </source>
</reference>
<feature type="region of interest" description="Disordered" evidence="1">
    <location>
        <begin position="299"/>
        <end position="407"/>
    </location>
</feature>
<feature type="compositionally biased region" description="Low complexity" evidence="1">
    <location>
        <begin position="193"/>
        <end position="207"/>
    </location>
</feature>
<sequence length="2351" mass="254583">MDFAGMKRRALQALCKRHGLPAGGTNAALVARLDAALSGAAGAEEEEDVVGVAAKKGCLKRSVGDAGEAKKVTFAVEESRGRGKCHDAGSTDSAADDGFSAEAGANVTVRRSRRNSLTAAEAEEVEAAVTVGRKRKLRSQEIAEDVAVCAQVVVSSRVTRRSSLSGTTVLLPPAVEKKRGRGKAADSKDKLVADAQDSSVAASPAVVESKRSRRKGENCEPDVNKSAKVEVSTRTTRSRSVEAVVMSPTVVENKRRRKTGDAQPDAELPTVPQVPRNDAPVTRSLRNRVVQVNNSVVEETHTSQLLENKMQPSRPATRRHQQVASSVEEEKQEQLAATSKAPPLRRPGKNNSEVSNANSESNKLSSTLVEAKDSKTAQLLTRHNAKDEDVEKQPIVKEPVRRSTRRSVVSAMLDNEKDLFEEKNPEAHVRRSMRKSIVPVKDIKGAGEESQNAKGEDAAKQPAVKEPVRRSTRKSVVSVMHEKEEKDLIAEKNPEAHVRRSKRKSVVPAKDIEGVGEDIQNSKGADVQKQLVVKQPVRRSSRKSALPDMLENESGFLVAETNAEAHVRGSTRKSVLPNMLNKENPDHSKMARNENFEIGKCEDEKQQKVKEPVRRSRRSVATVMLEEQNKGLHEGKMTTIPMRRSTRKSVALNVVEKERTDHTEEVGSEQLGVGATKLKVTDQLTDGAVAVVASGNELQVEVAVQNNQGLQQSTGKSSDHNLSDGNERHPGSDKYASCERVGEEGLKLRKQRSSMEISSSANDSWNAEDFSGPKFRKQQSAQTPSEKDYTGANYDKPLRTQQASNSTSSKGRSSKRRRTTAPEEVMFAEEAKDDMVIREATKDTHKVSNEYSKESSSRIQEICQVNATREEISSSPLLGTVTLPDEICSAQSIHRVIPGSGSGDAAKESSDKSKQPQEHSDIQADDSHLSETRNGEVDQSSSIGELLPHNCFVSEDKPLMGEASESALPTSDSNPEICCDVISEQSVQAADLGRCTSNGGKGNPVLTNLHSDSAADDRILPVLNDGKGCSSDGRHSSLGLEFLFTEVCKESCSRNVENTAVEVDGGNKSSTSVSPGFCVGSDCGLEDEDVQPTGFDADKKLDVDQDVAEEEVVAEEKSYDEHVASKTDLNTKLNGELTGLDMESDCGIAEKNVRLVADNPDEEEATIQVLQGYVQEGDSEKPSQFSATPECKHECGLPEETVLHSKENKGRLSIAEQSPFGLQFLFSKESIEKSVEYGALASATVHMENGFDELKDCHVKCILEKTHASEPFSHHDTDEGSCSVSKSDVCMCTSQQDNGIEGLSKASLDEEWVSSGFLLDANHIKDVTNSEEAACKGEGSKKPAHSDDLKASSGKTDVKGPGDNPYSVTDTVFNSALHAPANDNYDACLDSNTELVQQGHKDRCSEDTEERFASKPWTNDIIEDAIGKYSGTGVVLLPAEERSHVQDGQLNSKLEGAKVLDSGLNFSKDISSILDNGSVVGSIGERTLSSSGLPKDSSIEYNLRQEVLDGSSAETFLDGSNICGGKNVSRVDTIENPSFNLATPGYKHEGALSEEAVRTMKKYAGTCSSNPRELLMDLQALFSKENIEESDSQDGLAFAESPGDESIDVKQQVEVHLGSNLSQFESTHLLDGLIGCSKTEVLHQGHKDGCSEDREEQVASGPCANDIVEAAAARYIESGVVLLPSEETSNLKDGQLNPKKESAIVMESGLNCSKDVTNTSDNGSVVDIVGQRTPSGSGLPEDYRTDHNLQQEFLDGCSVESSLQGSTISSKKIVSGVAVPGTFGNPSFSLATPNYKHEGALSEEAVCKMKNYTGTCSADPRHLLMELQSLFSEGSIEKIDPHDDLAFPSAGRGRNEPVDTLVCSEPDTNQGICKDLSRAEEKESCMSISVQHYESGGFLRSSHMKDWAMSAQIDLSDDARLIERNTGVEEVLCEEKEKRKSMPTSDSDVLHEKSRSNEHGICRSHGQKHIVEINSKQSSCDSEMIHQDHKEENYEPNEDKILENGMYEDAPVKGIESAIMLPSVAGTLKMPVEQLKTNLGDEGEEHSFSCGQDMIEIFCTGSAKKDLFPLPKDYHVDSFQKQDVPDVLSLLQSPEESANCLEESVTGSGSCQTSGQQCINEVSGMQVTSNIEVFHQGHEESYENNDGKITPGIPASGVSEAVDIERSETEIGLAPPGGTSALPDEQLNMKVESHEVDEYSCCYDEDTSSLFDTESLCSKASSLDKDTHKDPPSDLSTLRSPEVSTVFQNQSVPGSVGICQSSRRRGIDELRAKLQSFKVSSTVKGSYIAMSAPRPKPGDNLGQSAIALLRNRENAPPAKAGHHAMPNPDRSVAKESSRLALQPISGRPRDH</sequence>
<feature type="region of interest" description="Disordered" evidence="1">
    <location>
        <begin position="423"/>
        <end position="509"/>
    </location>
</feature>
<feature type="region of interest" description="Disordered" evidence="1">
    <location>
        <begin position="896"/>
        <end position="941"/>
    </location>
</feature>
<proteinExistence type="predicted"/>
<feature type="compositionally biased region" description="Basic and acidic residues" evidence="1">
    <location>
        <begin position="215"/>
        <end position="228"/>
    </location>
</feature>
<feature type="region of interest" description="Disordered" evidence="1">
    <location>
        <begin position="1934"/>
        <end position="1957"/>
    </location>
</feature>
<gene>
    <name evidence="3" type="ORF">SETIT_7G291300v2</name>
</gene>
<evidence type="ECO:0000256" key="1">
    <source>
        <dbReference type="SAM" id="MobiDB-lite"/>
    </source>
</evidence>
<organism evidence="3">
    <name type="scientific">Setaria italica</name>
    <name type="common">Foxtail millet</name>
    <name type="synonym">Panicum italicum</name>
    <dbReference type="NCBI Taxonomy" id="4555"/>
    <lineage>
        <taxon>Eukaryota</taxon>
        <taxon>Viridiplantae</taxon>
        <taxon>Streptophyta</taxon>
        <taxon>Embryophyta</taxon>
        <taxon>Tracheophyta</taxon>
        <taxon>Spermatophyta</taxon>
        <taxon>Magnoliopsida</taxon>
        <taxon>Liliopsida</taxon>
        <taxon>Poales</taxon>
        <taxon>Poaceae</taxon>
        <taxon>PACMAD clade</taxon>
        <taxon>Panicoideae</taxon>
        <taxon>Panicodae</taxon>
        <taxon>Paniceae</taxon>
        <taxon>Cenchrinae</taxon>
        <taxon>Setaria</taxon>
    </lineage>
</organism>
<feature type="domain" description="SAP" evidence="2">
    <location>
        <begin position="3"/>
        <end position="37"/>
    </location>
</feature>
<feature type="compositionally biased region" description="Polar residues" evidence="1">
    <location>
        <begin position="705"/>
        <end position="716"/>
    </location>
</feature>
<feature type="region of interest" description="Disordered" evidence="1">
    <location>
        <begin position="705"/>
        <end position="859"/>
    </location>
</feature>
<reference evidence="3" key="1">
    <citation type="journal article" date="2012" name="Nat. Biotechnol.">
        <title>Reference genome sequence of the model plant Setaria.</title>
        <authorList>
            <person name="Bennetzen J.L."/>
            <person name="Schmutz J."/>
            <person name="Wang H."/>
            <person name="Percifield R."/>
            <person name="Hawkins J."/>
            <person name="Pontaroli A.C."/>
            <person name="Estep M."/>
            <person name="Feng L."/>
            <person name="Vaughn J.N."/>
            <person name="Grimwood J."/>
            <person name="Jenkins J."/>
            <person name="Barry K."/>
            <person name="Lindquist E."/>
            <person name="Hellsten U."/>
            <person name="Deshpande S."/>
            <person name="Wang X."/>
            <person name="Wu X."/>
            <person name="Mitros T."/>
            <person name="Triplett J."/>
            <person name="Yang X."/>
            <person name="Ye C.Y."/>
            <person name="Mauro-Herrera M."/>
            <person name="Wang L."/>
            <person name="Li P."/>
            <person name="Sharma M."/>
            <person name="Sharma R."/>
            <person name="Ronald P.C."/>
            <person name="Panaud O."/>
            <person name="Kellogg E.A."/>
            <person name="Brutnell T.P."/>
            <person name="Doust A.N."/>
            <person name="Tuskan G.A."/>
            <person name="Rokhsar D."/>
            <person name="Devos K.M."/>
        </authorList>
    </citation>
    <scope>NUCLEOTIDE SEQUENCE [LARGE SCALE GENOMIC DNA]</scope>
    <source>
        <strain evidence="3">Yugu1</strain>
    </source>
</reference>
<dbReference type="InterPro" id="IPR003034">
    <property type="entry name" value="SAP_dom"/>
</dbReference>
<feature type="compositionally biased region" description="Basic and acidic residues" evidence="1">
    <location>
        <begin position="183"/>
        <end position="192"/>
    </location>
</feature>
<feature type="compositionally biased region" description="Basic and acidic residues" evidence="1">
    <location>
        <begin position="1332"/>
        <end position="1360"/>
    </location>
</feature>
<evidence type="ECO:0000259" key="2">
    <source>
        <dbReference type="PROSITE" id="PS50800"/>
    </source>
</evidence>
<dbReference type="EMBL" id="CM003534">
    <property type="protein sequence ID" value="RCV36082.1"/>
    <property type="molecule type" value="Genomic_DNA"/>
</dbReference>
<feature type="region of interest" description="Disordered" evidence="1">
    <location>
        <begin position="568"/>
        <end position="593"/>
    </location>
</feature>
<feature type="compositionally biased region" description="Basic and acidic residues" evidence="1">
    <location>
        <begin position="905"/>
        <end position="936"/>
    </location>
</feature>
<feature type="compositionally biased region" description="Basic and acidic residues" evidence="1">
    <location>
        <begin position="1948"/>
        <end position="1957"/>
    </location>
</feature>
<dbReference type="SMART" id="SM00513">
    <property type="entry name" value="SAP"/>
    <property type="match status" value="1"/>
</dbReference>
<accession>A0A368S0X1</accession>
<feature type="compositionally biased region" description="Basic and acidic residues" evidence="1">
    <location>
        <begin position="717"/>
        <end position="747"/>
    </location>
</feature>
<feature type="compositionally biased region" description="Basic and acidic residues" evidence="1">
    <location>
        <begin position="829"/>
        <end position="856"/>
    </location>
</feature>
<feature type="compositionally biased region" description="Polar residues" evidence="1">
    <location>
        <begin position="754"/>
        <end position="765"/>
    </location>
</feature>
<feature type="compositionally biased region" description="Basic and acidic residues" evidence="1">
    <location>
        <begin position="384"/>
        <end position="401"/>
    </location>
</feature>
<feature type="compositionally biased region" description="Basic and acidic residues" evidence="1">
    <location>
        <begin position="583"/>
        <end position="593"/>
    </location>
</feature>
<dbReference type="PROSITE" id="PS50800">
    <property type="entry name" value="SAP"/>
    <property type="match status" value="1"/>
</dbReference>
<feature type="compositionally biased region" description="Low complexity" evidence="1">
    <location>
        <begin position="350"/>
        <end position="362"/>
    </location>
</feature>